<dbReference type="SUPFAM" id="SSF52151">
    <property type="entry name" value="FabD/lysophospholipase-like"/>
    <property type="match status" value="1"/>
</dbReference>
<dbReference type="AlphaFoldDB" id="A0A5M8QYS6"/>
<gene>
    <name evidence="4" type="ORF">FEM33_01600</name>
</gene>
<dbReference type="Pfam" id="PF01734">
    <property type="entry name" value="Patatin"/>
    <property type="match status" value="1"/>
</dbReference>
<dbReference type="InterPro" id="IPR016035">
    <property type="entry name" value="Acyl_Trfase/lysoPLipase"/>
</dbReference>
<dbReference type="EMBL" id="VBSN01000013">
    <property type="protein sequence ID" value="KAA6441455.1"/>
    <property type="molecule type" value="Genomic_DNA"/>
</dbReference>
<comment type="caution">
    <text evidence="4">The sequence shown here is derived from an EMBL/GenBank/DDBJ whole genome shotgun (WGS) entry which is preliminary data.</text>
</comment>
<keyword evidence="2" id="KW-0442">Lipid degradation</keyword>
<evidence type="ECO:0000259" key="3">
    <source>
        <dbReference type="PROSITE" id="PS51635"/>
    </source>
</evidence>
<accession>A0A5M8QYS6</accession>
<organism evidence="4 5">
    <name type="scientific">Dyadobacter flavalbus</name>
    <dbReference type="NCBI Taxonomy" id="2579942"/>
    <lineage>
        <taxon>Bacteria</taxon>
        <taxon>Pseudomonadati</taxon>
        <taxon>Bacteroidota</taxon>
        <taxon>Cytophagia</taxon>
        <taxon>Cytophagales</taxon>
        <taxon>Spirosomataceae</taxon>
        <taxon>Dyadobacter</taxon>
    </lineage>
</organism>
<sequence length="326" mass="36423">MFIENPIPKQKTNTWFVFSGGGARGCWQWDLYHLIKHLFHIVGFTGTSTGSLTAMAAALDIPYAYLDKLFEQVFANNAKQIFKPGDGHIKNGKFKINKLKLIPKLIFNRKGLKGMMSIDPLVETIEQILTDFPEWKYKFGFNVVDLHTGARIRLTPDDFDDRHQLARGIAASCNIPGLCGPITDLRTKDRVLKCVFDGGIRDGFPLKQAFDSMVLGEANQAVGLGCNPKEMTPLEDLLDIFDYVGAAAYAGMNEMMLGDISEVELVNNFIKEVGEQATGKKYTPITMIYYKGGRGVLEFTPESRLDMKKTAKEDYERLVMAISKAA</sequence>
<feature type="domain" description="PNPLA" evidence="3">
    <location>
        <begin position="16"/>
        <end position="210"/>
    </location>
</feature>
<dbReference type="OrthoDB" id="2339873at2"/>
<dbReference type="RefSeq" id="WP_139010375.1">
    <property type="nucleotide sequence ID" value="NZ_VBSN01000013.1"/>
</dbReference>
<dbReference type="Proteomes" id="UP000323994">
    <property type="component" value="Unassembled WGS sequence"/>
</dbReference>
<keyword evidence="2" id="KW-0378">Hydrolase</keyword>
<evidence type="ECO:0000256" key="1">
    <source>
        <dbReference type="ARBA" id="ARBA00023098"/>
    </source>
</evidence>
<protein>
    <submittedName>
        <fullName evidence="4">Patatin-like phospholipase family protein</fullName>
    </submittedName>
</protein>
<evidence type="ECO:0000256" key="2">
    <source>
        <dbReference type="PROSITE-ProRule" id="PRU01161"/>
    </source>
</evidence>
<dbReference type="InterPro" id="IPR002641">
    <property type="entry name" value="PNPLA_dom"/>
</dbReference>
<feature type="short sequence motif" description="GXGXXG" evidence="2">
    <location>
        <begin position="20"/>
        <end position="25"/>
    </location>
</feature>
<feature type="short sequence motif" description="DGA/G" evidence="2">
    <location>
        <begin position="197"/>
        <end position="199"/>
    </location>
</feature>
<evidence type="ECO:0000313" key="5">
    <source>
        <dbReference type="Proteomes" id="UP000323994"/>
    </source>
</evidence>
<dbReference type="PROSITE" id="PS51635">
    <property type="entry name" value="PNPLA"/>
    <property type="match status" value="1"/>
</dbReference>
<proteinExistence type="predicted"/>
<dbReference type="Gene3D" id="3.40.1090.10">
    <property type="entry name" value="Cytosolic phospholipase A2 catalytic domain"/>
    <property type="match status" value="1"/>
</dbReference>
<keyword evidence="5" id="KW-1185">Reference proteome</keyword>
<dbReference type="GO" id="GO:0016787">
    <property type="term" value="F:hydrolase activity"/>
    <property type="evidence" value="ECO:0007669"/>
    <property type="project" value="UniProtKB-UniRule"/>
</dbReference>
<dbReference type="GO" id="GO:0016042">
    <property type="term" value="P:lipid catabolic process"/>
    <property type="evidence" value="ECO:0007669"/>
    <property type="project" value="UniProtKB-UniRule"/>
</dbReference>
<evidence type="ECO:0000313" key="4">
    <source>
        <dbReference type="EMBL" id="KAA6441455.1"/>
    </source>
</evidence>
<name>A0A5M8QYS6_9BACT</name>
<feature type="active site" description="Proton acceptor" evidence="2">
    <location>
        <position position="197"/>
    </location>
</feature>
<feature type="active site" description="Nucleophile" evidence="2">
    <location>
        <position position="48"/>
    </location>
</feature>
<reference evidence="4 5" key="1">
    <citation type="submission" date="2019-05" db="EMBL/GenBank/DDBJ databases">
        <authorList>
            <person name="Qu J.-H."/>
        </authorList>
    </citation>
    <scope>NUCLEOTIDE SEQUENCE [LARGE SCALE GENOMIC DNA]</scope>
    <source>
        <strain evidence="4 5">NS28</strain>
    </source>
</reference>
<keyword evidence="1 2" id="KW-0443">Lipid metabolism</keyword>
<feature type="short sequence motif" description="GXSXG" evidence="2">
    <location>
        <begin position="46"/>
        <end position="50"/>
    </location>
</feature>